<feature type="chain" id="PRO_5020544747" description="Sulfhydryl oxidase" evidence="15">
    <location>
        <begin position="34"/>
        <end position="932"/>
    </location>
</feature>
<gene>
    <name evidence="18" type="ORF">EI555_008414</name>
</gene>
<evidence type="ECO:0000256" key="14">
    <source>
        <dbReference type="SAM" id="MobiDB-lite"/>
    </source>
</evidence>
<dbReference type="EMBL" id="RWIC01000119">
    <property type="protein sequence ID" value="TKC49462.1"/>
    <property type="molecule type" value="Genomic_DNA"/>
</dbReference>
<dbReference type="SUPFAM" id="SSF69000">
    <property type="entry name" value="FAD-dependent thiol oxidase"/>
    <property type="match status" value="1"/>
</dbReference>
<dbReference type="PROSITE" id="PS51352">
    <property type="entry name" value="THIOREDOXIN_2"/>
    <property type="match status" value="1"/>
</dbReference>
<feature type="domain" description="ERV/ALR sulfhydryl oxidase" evidence="16">
    <location>
        <begin position="400"/>
        <end position="507"/>
    </location>
</feature>
<sequence length="932" mass="102076">LQRMECCGRGSGPQPSLLLLLLSLLLVVRGAGAAPRSALYSPSDPLTLLQAGTLRDAVLGSHSAWAVEFFASWCGHCIAFAPTWKALAKDVKGWRPALNLAALDCAQETNTAVCRDFDIPGFPTVRFFKASSKTGSGATLSVAGADVQTLRERLIDALESHSDTWPSACPPLEPARLEEITGFFARNDEDYLALILEREGSYLGREVTLDLSQRRGIVVRRVLNTQHDVVNEFGVTNFPSCYLLFRNGSYFRIPVLMESRFFYTMYLKRFSRDTSESVHTTAAPNTSRTIAPTVWKVADLSKIYMADLESSLYYILQVEVSKFSVLEGQRLAALKKFMAVLAQYFPGQPSVQKFLHSMSDWLKKQQRKKIPYGFFKTALDSRKEGALMADKVNWVGCQGSQPHFRGFPCSLWVVFHFLTTEAARQNVDHSRETVKAQEILQAIRGYVRFFFGCRACAGHFEQMATDSVHQVGNLSSSILWLWSSHNKVNARLAGAPSEDPQFPKVQWPPHELCSACHSELQGAPMWDLGNTLKFLKTHFSPSNIVLDLPSAGLGPRRVPPRQVELELAIGNFTLGPEKAEIMAGPGTMSPGTTIPDVPAEGPGASHLQETQAGLSMARDEPDQEAPEHIAGLQRDKLEQPKGRQRLSRRDTGAVLLAEFLAGKNFPRGPSELRRVGRSSKQLASVPDGEPEAGARRGRSQWLQVLEGNFSHLDISLCVGLSSVSFMGLLAVYTYFRARVRALKGYASHPAARTVQLGRGQDRELTSMGSSSPLHPTPPTLFLVQENLGKPVAAADLPGASGKGCSIDRKTCTGSRFICQQRGRTALRRGPWGWSGLLTISRDSVHPATKSPLHQRRKDCLWPSVPARPPAPQTLLGGAWLYSGLRKLLEVMLVSQVRSVGGGPLAGSFPNLGYRKGTGWNRCGDGTGLGAGG</sequence>
<dbReference type="FunFam" id="1.20.120.1960:FF:000001">
    <property type="entry name" value="Sulfhydryl oxidase"/>
    <property type="match status" value="1"/>
</dbReference>
<protein>
    <recommendedName>
        <fullName evidence="13">Sulfhydryl oxidase</fullName>
        <ecNumber evidence="13">1.8.3.2</ecNumber>
    </recommendedName>
</protein>
<dbReference type="InterPro" id="IPR013766">
    <property type="entry name" value="Thioredoxin_domain"/>
</dbReference>
<evidence type="ECO:0000256" key="10">
    <source>
        <dbReference type="ARBA" id="ARBA00023180"/>
    </source>
</evidence>
<comment type="subcellular location">
    <subcellularLocation>
        <location evidence="2">Secreted</location>
    </subcellularLocation>
</comment>
<evidence type="ECO:0000313" key="18">
    <source>
        <dbReference type="EMBL" id="TKC49462.1"/>
    </source>
</evidence>
<comment type="function">
    <text evidence="11">Catalyzes the oxidation of sulfhydryl groups in peptide and protein thiols to disulfides with the reduction of oxygen to hydrogen peroxide. Plays a role in disulfide bond formation in a variety of extracellular proteins. In fibroblasts, required for normal incorporation of laminin into the extracellular matrix, and thereby for normal cell-cell adhesion and cell migration.</text>
</comment>
<evidence type="ECO:0000256" key="5">
    <source>
        <dbReference type="ARBA" id="ARBA00022630"/>
    </source>
</evidence>
<dbReference type="SUPFAM" id="SSF52833">
    <property type="entry name" value="Thioredoxin-like"/>
    <property type="match status" value="1"/>
</dbReference>
<comment type="similarity">
    <text evidence="3 13">Belongs to the quiescin-sulfhydryl oxidase (QSOX) family.</text>
</comment>
<keyword evidence="9" id="KW-1015">Disulfide bond</keyword>
<evidence type="ECO:0000256" key="1">
    <source>
        <dbReference type="ARBA" id="ARBA00001974"/>
    </source>
</evidence>
<evidence type="ECO:0000256" key="12">
    <source>
        <dbReference type="ARBA" id="ARBA00048864"/>
    </source>
</evidence>
<feature type="non-terminal residue" evidence="18">
    <location>
        <position position="1"/>
    </location>
</feature>
<evidence type="ECO:0000256" key="3">
    <source>
        <dbReference type="ARBA" id="ARBA00006041"/>
    </source>
</evidence>
<keyword evidence="8 13" id="KW-0560">Oxidoreductase</keyword>
<feature type="signal peptide" evidence="15">
    <location>
        <begin position="1"/>
        <end position="33"/>
    </location>
</feature>
<evidence type="ECO:0000256" key="7">
    <source>
        <dbReference type="ARBA" id="ARBA00022827"/>
    </source>
</evidence>
<keyword evidence="4" id="KW-0964">Secreted</keyword>
<dbReference type="EC" id="1.8.3.2" evidence="13"/>
<comment type="catalytic activity">
    <reaction evidence="12 13">
        <text>2 R'C(R)SH + O2 = R'C(R)S-S(R)CR' + H2O2</text>
        <dbReference type="Rhea" id="RHEA:17357"/>
        <dbReference type="ChEBI" id="CHEBI:15379"/>
        <dbReference type="ChEBI" id="CHEBI:16240"/>
        <dbReference type="ChEBI" id="CHEBI:16520"/>
        <dbReference type="ChEBI" id="CHEBI:17412"/>
        <dbReference type="EC" id="1.8.3.2"/>
    </reaction>
</comment>
<dbReference type="GO" id="GO:0000139">
    <property type="term" value="C:Golgi membrane"/>
    <property type="evidence" value="ECO:0007669"/>
    <property type="project" value="TreeGrafter"/>
</dbReference>
<evidence type="ECO:0000256" key="9">
    <source>
        <dbReference type="ARBA" id="ARBA00023157"/>
    </source>
</evidence>
<accession>A0A4U1FHU6</accession>
<feature type="domain" description="Thioredoxin" evidence="17">
    <location>
        <begin position="28"/>
        <end position="160"/>
    </location>
</feature>
<dbReference type="FunFam" id="3.40.30.10:FF:000073">
    <property type="entry name" value="Sulfhydryl oxidase"/>
    <property type="match status" value="1"/>
</dbReference>
<keyword evidence="5 13" id="KW-0285">Flavoprotein</keyword>
<dbReference type="GO" id="GO:0003756">
    <property type="term" value="F:protein disulfide isomerase activity"/>
    <property type="evidence" value="ECO:0007669"/>
    <property type="project" value="TreeGrafter"/>
</dbReference>
<evidence type="ECO:0000256" key="13">
    <source>
        <dbReference type="RuleBase" id="RU371123"/>
    </source>
</evidence>
<evidence type="ECO:0000259" key="16">
    <source>
        <dbReference type="PROSITE" id="PS51324"/>
    </source>
</evidence>
<dbReference type="FunFam" id="3.40.30.10:FF:000080">
    <property type="entry name" value="Sulfhydryl oxidase"/>
    <property type="match status" value="1"/>
</dbReference>
<evidence type="ECO:0000256" key="2">
    <source>
        <dbReference type="ARBA" id="ARBA00004613"/>
    </source>
</evidence>
<proteinExistence type="inferred from homology"/>
<dbReference type="InterPro" id="IPR036774">
    <property type="entry name" value="ERV/ALR_sulphydryl_oxid_sf"/>
</dbReference>
<dbReference type="FunFam" id="1.20.120.310:FF:000001">
    <property type="entry name" value="Sulfhydryl oxidase"/>
    <property type="match status" value="1"/>
</dbReference>
<keyword evidence="10" id="KW-0325">Glycoprotein</keyword>
<evidence type="ECO:0000256" key="6">
    <source>
        <dbReference type="ARBA" id="ARBA00022729"/>
    </source>
</evidence>
<evidence type="ECO:0000256" key="15">
    <source>
        <dbReference type="SAM" id="SignalP"/>
    </source>
</evidence>
<organism evidence="18 19">
    <name type="scientific">Monodon monoceros</name>
    <name type="common">Narwhal</name>
    <name type="synonym">Ceratodon monodon</name>
    <dbReference type="NCBI Taxonomy" id="40151"/>
    <lineage>
        <taxon>Eukaryota</taxon>
        <taxon>Metazoa</taxon>
        <taxon>Chordata</taxon>
        <taxon>Craniata</taxon>
        <taxon>Vertebrata</taxon>
        <taxon>Euteleostomi</taxon>
        <taxon>Mammalia</taxon>
        <taxon>Eutheria</taxon>
        <taxon>Laurasiatheria</taxon>
        <taxon>Artiodactyla</taxon>
        <taxon>Whippomorpha</taxon>
        <taxon>Cetacea</taxon>
        <taxon>Odontoceti</taxon>
        <taxon>Monodontidae</taxon>
        <taxon>Monodon</taxon>
    </lineage>
</organism>
<dbReference type="PANTHER" id="PTHR22897:SF6">
    <property type="entry name" value="SULFHYDRYL OXIDASE 1"/>
    <property type="match status" value="1"/>
</dbReference>
<feature type="region of interest" description="Disordered" evidence="14">
    <location>
        <begin position="580"/>
        <end position="625"/>
    </location>
</feature>
<evidence type="ECO:0000256" key="11">
    <source>
        <dbReference type="ARBA" id="ARBA00045804"/>
    </source>
</evidence>
<dbReference type="Gene3D" id="1.20.120.310">
    <property type="entry name" value="ERV/ALR sulfhydryl oxidase domain"/>
    <property type="match status" value="1"/>
</dbReference>
<dbReference type="GO" id="GO:0005615">
    <property type="term" value="C:extracellular space"/>
    <property type="evidence" value="ECO:0007669"/>
    <property type="project" value="TreeGrafter"/>
</dbReference>
<feature type="region of interest" description="Disordered" evidence="14">
    <location>
        <begin position="667"/>
        <end position="695"/>
    </location>
</feature>
<name>A0A4U1FHU6_MONMO</name>
<dbReference type="Gene3D" id="3.40.30.10">
    <property type="entry name" value="Glutaredoxin"/>
    <property type="match status" value="2"/>
</dbReference>
<evidence type="ECO:0000259" key="17">
    <source>
        <dbReference type="PROSITE" id="PS51352"/>
    </source>
</evidence>
<evidence type="ECO:0000313" key="19">
    <source>
        <dbReference type="Proteomes" id="UP000308365"/>
    </source>
</evidence>
<evidence type="ECO:0000256" key="4">
    <source>
        <dbReference type="ARBA" id="ARBA00022525"/>
    </source>
</evidence>
<dbReference type="CDD" id="cd02992">
    <property type="entry name" value="PDI_a_QSOX"/>
    <property type="match status" value="1"/>
</dbReference>
<evidence type="ECO:0000256" key="8">
    <source>
        <dbReference type="ARBA" id="ARBA00023002"/>
    </source>
</evidence>
<dbReference type="Gene3D" id="1.20.120.1960">
    <property type="entry name" value="QSOX sulfhydryl oxidase domain"/>
    <property type="match status" value="1"/>
</dbReference>
<dbReference type="InterPro" id="IPR040986">
    <property type="entry name" value="QSOX_FAD-bd_dom"/>
</dbReference>
<keyword evidence="7 13" id="KW-0274">FAD</keyword>
<comment type="cofactor">
    <cofactor evidence="1 13">
        <name>FAD</name>
        <dbReference type="ChEBI" id="CHEBI:57692"/>
    </cofactor>
</comment>
<keyword evidence="6 15" id="KW-0732">Signal</keyword>
<dbReference type="InterPro" id="IPR036249">
    <property type="entry name" value="Thioredoxin-like_sf"/>
</dbReference>
<dbReference type="InterPro" id="IPR041269">
    <property type="entry name" value="QSOX_Trx1"/>
</dbReference>
<dbReference type="GO" id="GO:0016971">
    <property type="term" value="F:flavin-dependent sulfhydryl oxidase activity"/>
    <property type="evidence" value="ECO:0007669"/>
    <property type="project" value="InterPro"/>
</dbReference>
<dbReference type="PANTHER" id="PTHR22897">
    <property type="entry name" value="QUIESCIN Q6-RELATED SULFHYDRYL OXIDASE"/>
    <property type="match status" value="1"/>
</dbReference>
<dbReference type="Pfam" id="PF04777">
    <property type="entry name" value="Evr1_Alr"/>
    <property type="match status" value="1"/>
</dbReference>
<dbReference type="InterPro" id="IPR017905">
    <property type="entry name" value="ERV/ALR_sulphydryl_oxidase"/>
</dbReference>
<dbReference type="InterPro" id="IPR042568">
    <property type="entry name" value="QSOX_FAD-bd_sf"/>
</dbReference>
<dbReference type="Pfam" id="PF00085">
    <property type="entry name" value="Thioredoxin"/>
    <property type="match status" value="1"/>
</dbReference>
<dbReference type="GO" id="GO:0006457">
    <property type="term" value="P:protein folding"/>
    <property type="evidence" value="ECO:0007669"/>
    <property type="project" value="TreeGrafter"/>
</dbReference>
<dbReference type="AlphaFoldDB" id="A0A4U1FHU6"/>
<comment type="caution">
    <text evidence="18">The sequence shown here is derived from an EMBL/GenBank/DDBJ whole genome shotgun (WGS) entry which is preliminary data.</text>
</comment>
<dbReference type="PROSITE" id="PS51324">
    <property type="entry name" value="ERV_ALR"/>
    <property type="match status" value="1"/>
</dbReference>
<dbReference type="Pfam" id="PF18108">
    <property type="entry name" value="QSOX_Trx1"/>
    <property type="match status" value="1"/>
</dbReference>
<dbReference type="InterPro" id="IPR039798">
    <property type="entry name" value="Sulfhydryl_oxidase"/>
</dbReference>
<dbReference type="Pfam" id="PF18371">
    <property type="entry name" value="FAD_SOX"/>
    <property type="match status" value="1"/>
</dbReference>
<reference evidence="19" key="1">
    <citation type="journal article" date="2019" name="IScience">
        <title>Narwhal Genome Reveals Long-Term Low Genetic Diversity despite Current Large Abundance Size.</title>
        <authorList>
            <person name="Westbury M.V."/>
            <person name="Petersen B."/>
            <person name="Garde E."/>
            <person name="Heide-Jorgensen M.P."/>
            <person name="Lorenzen E.D."/>
        </authorList>
    </citation>
    <scope>NUCLEOTIDE SEQUENCE [LARGE SCALE GENOMIC DNA]</scope>
</reference>
<dbReference type="Proteomes" id="UP000308365">
    <property type="component" value="Unassembled WGS sequence"/>
</dbReference>